<feature type="domain" description="Nephrocystin 3-like N-terminal" evidence="2">
    <location>
        <begin position="186"/>
        <end position="345"/>
    </location>
</feature>
<evidence type="ECO:0000256" key="1">
    <source>
        <dbReference type="ARBA" id="ARBA00022737"/>
    </source>
</evidence>
<evidence type="ECO:0000313" key="4">
    <source>
        <dbReference type="Proteomes" id="UP001218218"/>
    </source>
</evidence>
<dbReference type="Proteomes" id="UP001218218">
    <property type="component" value="Unassembled WGS sequence"/>
</dbReference>
<dbReference type="PANTHER" id="PTHR10039">
    <property type="entry name" value="AMELOGENIN"/>
    <property type="match status" value="1"/>
</dbReference>
<evidence type="ECO:0000259" key="2">
    <source>
        <dbReference type="Pfam" id="PF24883"/>
    </source>
</evidence>
<dbReference type="EMBL" id="JARIHO010000134">
    <property type="protein sequence ID" value="KAJ7301475.1"/>
    <property type="molecule type" value="Genomic_DNA"/>
</dbReference>
<comment type="caution">
    <text evidence="3">The sequence shown here is derived from an EMBL/GenBank/DDBJ whole genome shotgun (WGS) entry which is preliminary data.</text>
</comment>
<dbReference type="InterPro" id="IPR056884">
    <property type="entry name" value="NPHP3-like_N"/>
</dbReference>
<dbReference type="PANTHER" id="PTHR10039:SF15">
    <property type="entry name" value="NACHT DOMAIN-CONTAINING PROTEIN"/>
    <property type="match status" value="1"/>
</dbReference>
<dbReference type="AlphaFoldDB" id="A0AAD6YY44"/>
<proteinExistence type="predicted"/>
<evidence type="ECO:0000313" key="3">
    <source>
        <dbReference type="EMBL" id="KAJ7301475.1"/>
    </source>
</evidence>
<accession>A0AAD6YY44</accession>
<sequence>MAEALGIVGSIIQLVDTALKTRDYVEGFRNAPQEQKKLLAEMEDLRPLLGELLERITATPDMGQQHRHNHGVVLGSIDRVAGLVNAGVTNFPILAKQLPHEIKQIASIASSMRYQMIYAITGVLRTLSSVNDVANTVNSGVATIGDAISDQQERINFVKRTQIIDFLSAINFFLRQAVISRARQAGTGEWLLAHPRFQEWKSSTGRTLWCYGIPGAGKTVLASIVVDHLSAASQVDDVGVACIYLSHKEAEQQTPARLMSGLWRQLVLGRDVGSVASKLYQQHCEKGTTPSLDEAFDVLRFAVVQHSKVYIIVDAIDEYPEAQRRILLQYLAMMGSTVGVMITSRPHITADVSLPNLSALEIRATEEDIGRYVDAQIEISPRLSKHVQIRPELRKDIHSKITDTVDGMFLLAKLHAE</sequence>
<keyword evidence="1" id="KW-0677">Repeat</keyword>
<organism evidence="3 4">
    <name type="scientific">Mycena albidolilacea</name>
    <dbReference type="NCBI Taxonomy" id="1033008"/>
    <lineage>
        <taxon>Eukaryota</taxon>
        <taxon>Fungi</taxon>
        <taxon>Dikarya</taxon>
        <taxon>Basidiomycota</taxon>
        <taxon>Agaricomycotina</taxon>
        <taxon>Agaricomycetes</taxon>
        <taxon>Agaricomycetidae</taxon>
        <taxon>Agaricales</taxon>
        <taxon>Marasmiineae</taxon>
        <taxon>Mycenaceae</taxon>
        <taxon>Mycena</taxon>
    </lineage>
</organism>
<dbReference type="Gene3D" id="3.40.50.300">
    <property type="entry name" value="P-loop containing nucleotide triphosphate hydrolases"/>
    <property type="match status" value="1"/>
</dbReference>
<protein>
    <recommendedName>
        <fullName evidence="2">Nephrocystin 3-like N-terminal domain-containing protein</fullName>
    </recommendedName>
</protein>
<dbReference type="InterPro" id="IPR027417">
    <property type="entry name" value="P-loop_NTPase"/>
</dbReference>
<name>A0AAD6YY44_9AGAR</name>
<reference evidence="3" key="1">
    <citation type="submission" date="2023-03" db="EMBL/GenBank/DDBJ databases">
        <title>Massive genome expansion in bonnet fungi (Mycena s.s.) driven by repeated elements and novel gene families across ecological guilds.</title>
        <authorList>
            <consortium name="Lawrence Berkeley National Laboratory"/>
            <person name="Harder C.B."/>
            <person name="Miyauchi S."/>
            <person name="Viragh M."/>
            <person name="Kuo A."/>
            <person name="Thoen E."/>
            <person name="Andreopoulos B."/>
            <person name="Lu D."/>
            <person name="Skrede I."/>
            <person name="Drula E."/>
            <person name="Henrissat B."/>
            <person name="Morin E."/>
            <person name="Kohler A."/>
            <person name="Barry K."/>
            <person name="LaButti K."/>
            <person name="Morin E."/>
            <person name="Salamov A."/>
            <person name="Lipzen A."/>
            <person name="Mereny Z."/>
            <person name="Hegedus B."/>
            <person name="Baldrian P."/>
            <person name="Stursova M."/>
            <person name="Weitz H."/>
            <person name="Taylor A."/>
            <person name="Grigoriev I.V."/>
            <person name="Nagy L.G."/>
            <person name="Martin F."/>
            <person name="Kauserud H."/>
        </authorList>
    </citation>
    <scope>NUCLEOTIDE SEQUENCE</scope>
    <source>
        <strain evidence="3">CBHHK002</strain>
    </source>
</reference>
<gene>
    <name evidence="3" type="ORF">DFH08DRAFT_993703</name>
</gene>
<dbReference type="SUPFAM" id="SSF52540">
    <property type="entry name" value="P-loop containing nucleoside triphosphate hydrolases"/>
    <property type="match status" value="1"/>
</dbReference>
<keyword evidence="4" id="KW-1185">Reference proteome</keyword>
<dbReference type="Pfam" id="PF24883">
    <property type="entry name" value="NPHP3_N"/>
    <property type="match status" value="1"/>
</dbReference>